<protein>
    <submittedName>
        <fullName evidence="2">Uncharacterized protein</fullName>
    </submittedName>
</protein>
<accession>A0A438AN07</accession>
<keyword evidence="3" id="KW-1185">Reference proteome</keyword>
<dbReference type="AlphaFoldDB" id="A0A438AN07"/>
<gene>
    <name evidence="2" type="ORF">EKE94_04520</name>
</gene>
<organism evidence="2 3">
    <name type="scientific">Mesobaculum littorinae</name>
    <dbReference type="NCBI Taxonomy" id="2486419"/>
    <lineage>
        <taxon>Bacteria</taxon>
        <taxon>Pseudomonadati</taxon>
        <taxon>Pseudomonadota</taxon>
        <taxon>Alphaproteobacteria</taxon>
        <taxon>Rhodobacterales</taxon>
        <taxon>Roseobacteraceae</taxon>
        <taxon>Mesobaculum</taxon>
    </lineage>
</organism>
<dbReference type="Proteomes" id="UP000285908">
    <property type="component" value="Unassembled WGS sequence"/>
</dbReference>
<name>A0A438AN07_9RHOB</name>
<feature type="compositionally biased region" description="Low complexity" evidence="1">
    <location>
        <begin position="42"/>
        <end position="51"/>
    </location>
</feature>
<reference evidence="2 3" key="1">
    <citation type="submission" date="2018-11" db="EMBL/GenBank/DDBJ databases">
        <title>Mesobaculum littorinae gen. nov., sp. nov., isolated from Littorina scabra that represents a novel genus of the order Rhodobacteraceae.</title>
        <authorList>
            <person name="Li F."/>
        </authorList>
    </citation>
    <scope>NUCLEOTIDE SEQUENCE [LARGE SCALE GENOMIC DNA]</scope>
    <source>
        <strain evidence="2 3">M0103</strain>
    </source>
</reference>
<evidence type="ECO:0000256" key="1">
    <source>
        <dbReference type="SAM" id="MobiDB-lite"/>
    </source>
</evidence>
<evidence type="ECO:0000313" key="2">
    <source>
        <dbReference type="EMBL" id="RVV99926.1"/>
    </source>
</evidence>
<comment type="caution">
    <text evidence="2">The sequence shown here is derived from an EMBL/GenBank/DDBJ whole genome shotgun (WGS) entry which is preliminary data.</text>
</comment>
<evidence type="ECO:0000313" key="3">
    <source>
        <dbReference type="Proteomes" id="UP000285908"/>
    </source>
</evidence>
<sequence length="75" mass="7525">MTQGSGSDDRQGKTGAGGAQHRADRLKAALKANLGRRKAQARSRAAAPRGAQDGEAGAGPGEQDAAPDDDPGRST</sequence>
<feature type="region of interest" description="Disordered" evidence="1">
    <location>
        <begin position="1"/>
        <end position="75"/>
    </location>
</feature>
<dbReference type="EMBL" id="RQXX01000001">
    <property type="protein sequence ID" value="RVV99926.1"/>
    <property type="molecule type" value="Genomic_DNA"/>
</dbReference>
<dbReference type="RefSeq" id="WP_127905369.1">
    <property type="nucleotide sequence ID" value="NZ_RQXX01000001.1"/>
</dbReference>
<proteinExistence type="predicted"/>